<name>A0A317ZJK6_9BACT</name>
<dbReference type="EMBL" id="QHJQ01000008">
    <property type="protein sequence ID" value="PXA03531.1"/>
    <property type="molecule type" value="Genomic_DNA"/>
</dbReference>
<dbReference type="OrthoDB" id="9762324at2"/>
<proteinExistence type="predicted"/>
<evidence type="ECO:0000313" key="2">
    <source>
        <dbReference type="EMBL" id="PXA03531.1"/>
    </source>
</evidence>
<dbReference type="InterPro" id="IPR000917">
    <property type="entry name" value="Sulfatase_N"/>
</dbReference>
<dbReference type="SUPFAM" id="SSF53649">
    <property type="entry name" value="Alkaline phosphatase-like"/>
    <property type="match status" value="1"/>
</dbReference>
<protein>
    <submittedName>
        <fullName evidence="2">N-acetylgalactosamine-6-sulfatase</fullName>
    </submittedName>
</protein>
<feature type="domain" description="Sulfatase N-terminal" evidence="1">
    <location>
        <begin position="38"/>
        <end position="378"/>
    </location>
</feature>
<reference evidence="2 3" key="1">
    <citation type="submission" date="2018-05" db="EMBL/GenBank/DDBJ databases">
        <title>Coraliomargarita sinensis sp. nov., isolated from a marine solar saltern.</title>
        <authorList>
            <person name="Zhou L.Y."/>
        </authorList>
    </citation>
    <scope>NUCLEOTIDE SEQUENCE [LARGE SCALE GENOMIC DNA]</scope>
    <source>
        <strain evidence="2 3">WN38</strain>
    </source>
</reference>
<organism evidence="2 3">
    <name type="scientific">Coraliomargarita sinensis</name>
    <dbReference type="NCBI Taxonomy" id="2174842"/>
    <lineage>
        <taxon>Bacteria</taxon>
        <taxon>Pseudomonadati</taxon>
        <taxon>Verrucomicrobiota</taxon>
        <taxon>Opitutia</taxon>
        <taxon>Puniceicoccales</taxon>
        <taxon>Coraliomargaritaceae</taxon>
        <taxon>Coraliomargarita</taxon>
    </lineage>
</organism>
<comment type="caution">
    <text evidence="2">The sequence shown here is derived from an EMBL/GenBank/DDBJ whole genome shotgun (WGS) entry which is preliminary data.</text>
</comment>
<evidence type="ECO:0000313" key="3">
    <source>
        <dbReference type="Proteomes" id="UP000247099"/>
    </source>
</evidence>
<dbReference type="InParanoid" id="A0A317ZJK6"/>
<dbReference type="InterPro" id="IPR052701">
    <property type="entry name" value="GAG_Ulvan_Degrading_Sulfatases"/>
</dbReference>
<dbReference type="PANTHER" id="PTHR43751:SF3">
    <property type="entry name" value="SULFATASE N-TERMINAL DOMAIN-CONTAINING PROTEIN"/>
    <property type="match status" value="1"/>
</dbReference>
<dbReference type="CDD" id="cd16145">
    <property type="entry name" value="ARS_like"/>
    <property type="match status" value="1"/>
</dbReference>
<dbReference type="PANTHER" id="PTHR43751">
    <property type="entry name" value="SULFATASE"/>
    <property type="match status" value="1"/>
</dbReference>
<accession>A0A317ZJK6</accession>
<dbReference type="AlphaFoldDB" id="A0A317ZJK6"/>
<keyword evidence="3" id="KW-1185">Reference proteome</keyword>
<sequence length="482" mass="53733">MRSKQIISSLVSFALVASTAWSMAKLPMSLERKADRPPNLIWVMADDLGWGELGSYGQDVIMTPELDRMADEGLRFTQYYAGATVCAPSRSVLITGQHHGRTRVRGNAGRKQSLAIQALQPGDPSVASVLKEAGYRTALVGKWGLGDVGEAEMGLPSKHGFDEFFGYLNQRHAHNHFTDFLWRNDEKIQLPNTVVPVGGDSGAGYSTDQVLFAGDLFANEALKFISKNQDHPFFLYWSMVIPHANNERTRELGDGANVPDYGPYETKDWPNPDKGQAAMITRMDSYVGRLMDHLKLLGIEDNTLVIFTSDNGPHDESNHNLDRFDPNGPYSGKKRDLTDGGIRVPFIAWWPGTVKPGVTDHAGYFADWLPTAADLAGVAVESETDGISIAPLLTGQPKKQKTHDFMYWEFPHWKGFRQAALYEGRWKGHRRGGPDAPVKLYDVDNDPAEENEVSDKYPEIAEKIGRYLKTARKPAENWPAKW</sequence>
<gene>
    <name evidence="2" type="ORF">DDZ13_11145</name>
</gene>
<dbReference type="Gene3D" id="3.30.1120.10">
    <property type="match status" value="1"/>
</dbReference>
<evidence type="ECO:0000259" key="1">
    <source>
        <dbReference type="Pfam" id="PF00884"/>
    </source>
</evidence>
<dbReference type="Proteomes" id="UP000247099">
    <property type="component" value="Unassembled WGS sequence"/>
</dbReference>
<dbReference type="InterPro" id="IPR017850">
    <property type="entry name" value="Alkaline_phosphatase_core_sf"/>
</dbReference>
<dbReference type="Gene3D" id="3.40.720.10">
    <property type="entry name" value="Alkaline Phosphatase, subunit A"/>
    <property type="match status" value="1"/>
</dbReference>
<dbReference type="Pfam" id="PF00884">
    <property type="entry name" value="Sulfatase"/>
    <property type="match status" value="1"/>
</dbReference>